<keyword evidence="2" id="KW-1185">Reference proteome</keyword>
<name>A0A369T7W3_9PROT</name>
<evidence type="ECO:0000313" key="2">
    <source>
        <dbReference type="Proteomes" id="UP000253941"/>
    </source>
</evidence>
<dbReference type="SUPFAM" id="SSF53850">
    <property type="entry name" value="Periplasmic binding protein-like II"/>
    <property type="match status" value="1"/>
</dbReference>
<dbReference type="EMBL" id="QPMH01000012">
    <property type="protein sequence ID" value="RDD61368.1"/>
    <property type="molecule type" value="Genomic_DNA"/>
</dbReference>
<sequence length="202" mass="21513">MTHTVPLSDIRVLHTLGPTGTNCEAAAKLWFDNRGIDGEVVLHPTLEEAATVMGRAPHAALLGCVVYPDLHTLVFSNLEQFSLADLFIMPTHDMVLASRTGEAPAVVSTHPAPQRLIPDELVPGGVQRRLVNSNAQAALDCVRGLSDGCITTLIAAEQHDLAIVKNYGPVPMGFSIHVPRMDAAPAAASKPAEQREASFDVV</sequence>
<evidence type="ECO:0008006" key="3">
    <source>
        <dbReference type="Google" id="ProtNLM"/>
    </source>
</evidence>
<dbReference type="AlphaFoldDB" id="A0A369T7W3"/>
<dbReference type="Proteomes" id="UP000253941">
    <property type="component" value="Unassembled WGS sequence"/>
</dbReference>
<organism evidence="1 2">
    <name type="scientific">Ferruginivarius sediminum</name>
    <dbReference type="NCBI Taxonomy" id="2661937"/>
    <lineage>
        <taxon>Bacteria</taxon>
        <taxon>Pseudomonadati</taxon>
        <taxon>Pseudomonadota</taxon>
        <taxon>Alphaproteobacteria</taxon>
        <taxon>Rhodospirillales</taxon>
        <taxon>Rhodospirillaceae</taxon>
        <taxon>Ferruginivarius</taxon>
    </lineage>
</organism>
<protein>
    <recommendedName>
        <fullName evidence="3">Prephenate dehydratase</fullName>
    </recommendedName>
</protein>
<reference evidence="1 2" key="1">
    <citation type="submission" date="2018-07" db="EMBL/GenBank/DDBJ databases">
        <title>Venubactetium sediminum gen. nov., sp. nov., isolated from a marine solar saltern.</title>
        <authorList>
            <person name="Wang S."/>
        </authorList>
    </citation>
    <scope>NUCLEOTIDE SEQUENCE [LARGE SCALE GENOMIC DNA]</scope>
    <source>
        <strain evidence="1 2">WD2A32</strain>
    </source>
</reference>
<comment type="caution">
    <text evidence="1">The sequence shown here is derived from an EMBL/GenBank/DDBJ whole genome shotgun (WGS) entry which is preliminary data.</text>
</comment>
<proteinExistence type="predicted"/>
<dbReference type="RefSeq" id="WP_114582620.1">
    <property type="nucleotide sequence ID" value="NZ_QPMH01000012.1"/>
</dbReference>
<evidence type="ECO:0000313" key="1">
    <source>
        <dbReference type="EMBL" id="RDD61368.1"/>
    </source>
</evidence>
<gene>
    <name evidence="1" type="ORF">DRB17_12870</name>
</gene>
<accession>A0A369T7W3</accession>